<dbReference type="STRING" id="34061.B0189_03865"/>
<dbReference type="InterPro" id="IPR034646">
    <property type="entry name" value="ADCK3_dom"/>
</dbReference>
<evidence type="ECO:0000313" key="7">
    <source>
        <dbReference type="Proteomes" id="UP000187495"/>
    </source>
</evidence>
<evidence type="ECO:0000256" key="4">
    <source>
        <dbReference type="ARBA" id="ARBA00022840"/>
    </source>
</evidence>
<keyword evidence="2" id="KW-0808">Transferase</keyword>
<dbReference type="InterPro" id="IPR004147">
    <property type="entry name" value="ABC1_dom"/>
</dbReference>
<evidence type="ECO:0000313" key="6">
    <source>
        <dbReference type="EMBL" id="SIR87165.1"/>
    </source>
</evidence>
<dbReference type="AlphaFoldDB" id="A0A1N7EGW7"/>
<feature type="domain" description="ABC1 atypical kinase-like" evidence="5">
    <location>
        <begin position="100"/>
        <end position="339"/>
    </location>
</feature>
<evidence type="ECO:0000259" key="5">
    <source>
        <dbReference type="Pfam" id="PF03109"/>
    </source>
</evidence>
<proteinExistence type="inferred from homology"/>
<keyword evidence="7" id="KW-1185">Reference proteome</keyword>
<dbReference type="PANTHER" id="PTHR43851:SF3">
    <property type="entry name" value="COENZYME Q8"/>
    <property type="match status" value="1"/>
</dbReference>
<dbReference type="GO" id="GO:0005524">
    <property type="term" value="F:ATP binding"/>
    <property type="evidence" value="ECO:0007669"/>
    <property type="project" value="UniProtKB-KW"/>
</dbReference>
<dbReference type="GO" id="GO:0016740">
    <property type="term" value="F:transferase activity"/>
    <property type="evidence" value="ECO:0007669"/>
    <property type="project" value="UniProtKB-KW"/>
</dbReference>
<reference evidence="7" key="1">
    <citation type="submission" date="2017-01" db="EMBL/GenBank/DDBJ databases">
        <authorList>
            <person name="Varghese N."/>
            <person name="Submissions S."/>
        </authorList>
    </citation>
    <scope>NUCLEOTIDE SEQUENCE [LARGE SCALE GENOMIC DNA]</scope>
    <source>
        <strain evidence="7">DSM 21768</strain>
    </source>
</reference>
<dbReference type="SUPFAM" id="SSF56112">
    <property type="entry name" value="Protein kinase-like (PK-like)"/>
    <property type="match status" value="1"/>
</dbReference>
<dbReference type="RefSeq" id="WP_076554995.1">
    <property type="nucleotide sequence ID" value="NZ_FTNU01000005.1"/>
</dbReference>
<dbReference type="InterPro" id="IPR051409">
    <property type="entry name" value="Atypical_kinase_ADCK"/>
</dbReference>
<dbReference type="Proteomes" id="UP000187495">
    <property type="component" value="Unassembled WGS sequence"/>
</dbReference>
<dbReference type="Pfam" id="PF03109">
    <property type="entry name" value="ABC1"/>
    <property type="match status" value="1"/>
</dbReference>
<comment type="similarity">
    <text evidence="1">Belongs to the protein kinase superfamily. ADCK protein kinase family.</text>
</comment>
<dbReference type="InterPro" id="IPR011009">
    <property type="entry name" value="Kinase-like_dom_sf"/>
</dbReference>
<protein>
    <submittedName>
        <fullName evidence="6">ABC1 family protein</fullName>
    </submittedName>
</protein>
<dbReference type="EMBL" id="FTNU01000005">
    <property type="protein sequence ID" value="SIR87165.1"/>
    <property type="molecule type" value="Genomic_DNA"/>
</dbReference>
<gene>
    <name evidence="6" type="ORF">SAMN02745664_1055</name>
</gene>
<name>A0A1N7EGW7_9GAMM</name>
<dbReference type="GO" id="GO:0006744">
    <property type="term" value="P:ubiquinone biosynthetic process"/>
    <property type="evidence" value="ECO:0007669"/>
    <property type="project" value="TreeGrafter"/>
</dbReference>
<organism evidence="6 7">
    <name type="scientific">Moraxella cuniculi DSM 21768</name>
    <dbReference type="NCBI Taxonomy" id="1122245"/>
    <lineage>
        <taxon>Bacteria</taxon>
        <taxon>Pseudomonadati</taxon>
        <taxon>Pseudomonadota</taxon>
        <taxon>Gammaproteobacteria</taxon>
        <taxon>Moraxellales</taxon>
        <taxon>Moraxellaceae</taxon>
        <taxon>Moraxella</taxon>
    </lineage>
</organism>
<dbReference type="PANTHER" id="PTHR43851">
    <property type="match status" value="1"/>
</dbReference>
<dbReference type="CDD" id="cd13970">
    <property type="entry name" value="ABC1_ADCK3"/>
    <property type="match status" value="1"/>
</dbReference>
<evidence type="ECO:0000256" key="1">
    <source>
        <dbReference type="ARBA" id="ARBA00009670"/>
    </source>
</evidence>
<keyword evidence="4" id="KW-0067">ATP-binding</keyword>
<evidence type="ECO:0000256" key="3">
    <source>
        <dbReference type="ARBA" id="ARBA00022741"/>
    </source>
</evidence>
<keyword evidence="3" id="KW-0547">Nucleotide-binding</keyword>
<sequence>MSDSLNKLKTSPLSRRLSIAKTSLNIGKNWAKSSMSSLLLDKDQRSAQKQALLQEQADYLAAELGKLKGSVVKVGQMLALYGEHFLPKEVLNALHTLDASTTPLSWHIIYEALKQELGERVHDFDIERTPIGTASLAQVHKAVHKHTGKPVVLKVQYPRVAESIDSDLSIFKHLLKITNAVPQTKSLDAWFDEISKLLHREVDYQLEAATTKRFASYLADDARYVVPTIYDNYSSKGLICMSFEAGISLNDPNLAQLPQARKNALGQAAIEVVVRELFEWGEMQTDPNFGNYLVRHEDSIDKLILLDFGAIKQFDQHLLSIAKGLMAAGYHQDKSQMMTAMTGYDFFDKLTGKPKSDMAEVFLMACEPFANTEKLITAHAGNCPHLDDEQRYIWAGSNLYARVMNTARQGMQSLEFSLPPKEMMFISRKFIGAYALLVALDARTDSEGLVARFVS</sequence>
<accession>A0A1N7EGW7</accession>
<evidence type="ECO:0000256" key="2">
    <source>
        <dbReference type="ARBA" id="ARBA00022679"/>
    </source>
</evidence>